<gene>
    <name evidence="1" type="ORF">NCTC13292_01009</name>
</gene>
<accession>A0A378J1A1</accession>
<name>A0A378J1A1_9GAMM</name>
<evidence type="ECO:0000313" key="1">
    <source>
        <dbReference type="EMBL" id="STX41513.1"/>
    </source>
</evidence>
<proteinExistence type="predicted"/>
<dbReference type="Proteomes" id="UP000254677">
    <property type="component" value="Unassembled WGS sequence"/>
</dbReference>
<dbReference type="RefSeq" id="WP_147285476.1">
    <property type="nucleotide sequence ID" value="NZ_CAXYJE010000004.1"/>
</dbReference>
<dbReference type="OrthoDB" id="9795150at2"/>
<dbReference type="EMBL" id="UGOA01000001">
    <property type="protein sequence ID" value="STX41513.1"/>
    <property type="molecule type" value="Genomic_DNA"/>
</dbReference>
<protein>
    <submittedName>
        <fullName evidence="1">Uncharacterized protein</fullName>
    </submittedName>
</protein>
<keyword evidence="2" id="KW-1185">Reference proteome</keyword>
<organism evidence="1 2">
    <name type="scientific">Legionella donaldsonii</name>
    <dbReference type="NCBI Taxonomy" id="45060"/>
    <lineage>
        <taxon>Bacteria</taxon>
        <taxon>Pseudomonadati</taxon>
        <taxon>Pseudomonadota</taxon>
        <taxon>Gammaproteobacteria</taxon>
        <taxon>Legionellales</taxon>
        <taxon>Legionellaceae</taxon>
        <taxon>Legionella</taxon>
    </lineage>
</organism>
<dbReference type="AlphaFoldDB" id="A0A378J1A1"/>
<sequence length="57" mass="6268">MSAYEFVAVDIAKDKLDSSLCINNRYKPAVFGDSRLRKALYMAALVASDITKLSIAL</sequence>
<reference evidence="1 2" key="1">
    <citation type="submission" date="2018-06" db="EMBL/GenBank/DDBJ databases">
        <authorList>
            <consortium name="Pathogen Informatics"/>
            <person name="Doyle S."/>
        </authorList>
    </citation>
    <scope>NUCLEOTIDE SEQUENCE [LARGE SCALE GENOMIC DNA]</scope>
    <source>
        <strain evidence="1 2">NCTC13292</strain>
    </source>
</reference>
<evidence type="ECO:0000313" key="2">
    <source>
        <dbReference type="Proteomes" id="UP000254677"/>
    </source>
</evidence>